<proteinExistence type="predicted"/>
<feature type="compositionally biased region" description="Polar residues" evidence="1">
    <location>
        <begin position="45"/>
        <end position="56"/>
    </location>
</feature>
<sequence length="706" mass="77114">MDESTPKGGKRVRRVPISNVVPLRVSNRRDSLGIESFSSVAPPCYTSQREAASSVATHDPQDSDGSEFDEDDDGGSVSVRSCPELGQDYVLPSPYSTEDLLQGYTAAHLTRDHTHPAAPSSTHTQSCTHGYTHTHSQCTLDITSGESYVVSQHTPTAVRSSGAFPVVATRPYSHHLHRGTTSKSYRSTSPYVSSRVLPAAEGFTSPRPTLYHHHPKSSPSAVGHLTHQRRKVDYVYQHKSQDGTGGDAEDISRPPASMDSNMTCLPEDTAAHHRLHEFDAERNRFAEDAPEMQRSSHASNFVSLSRKSTFKKPAFFQQVASSSITGKFTIDPSLRIPSSLLKAIKPLSLTGMNNMFRTSTDPPGIPLKRLAKAPLISPAKTHRKNLVLEVENGGINVDVYLVPLAKRTAMNSDSDPPPVDNDQANAGTPPDFYSEERQSHRRPGACLLSTKRLPPLPSPTLLDLRLREVKIRPVRGSSRPKRGREFPLMARILAPNPRPPFHLFASTIVAPSSNSEPTIEEESDQTPSPSAVSTQQPERIGKNRTRPLTIHVAAGDLDDHIHLSRELAETAMVLAESAFSRGYFIGQLVSSWGERGAANTSTGDDWVLVDDGGRSPNGMSREAFNQNGRKSHIQRDLSEGEAEAMPGYSDAGLAGGIPDKHEEEEWSGDKVDVVVGNGKVHLQFLDEEDPFGKDAGFWHKLGLGCR</sequence>
<feature type="region of interest" description="Disordered" evidence="1">
    <location>
        <begin position="24"/>
        <end position="80"/>
    </location>
</feature>
<feature type="region of interest" description="Disordered" evidence="1">
    <location>
        <begin position="512"/>
        <end position="546"/>
    </location>
</feature>
<dbReference type="AlphaFoldDB" id="A0A0C2XJZ8"/>
<reference evidence="2 3" key="1">
    <citation type="submission" date="2014-04" db="EMBL/GenBank/DDBJ databases">
        <authorList>
            <consortium name="DOE Joint Genome Institute"/>
            <person name="Kuo A."/>
            <person name="Gay G."/>
            <person name="Dore J."/>
            <person name="Kohler A."/>
            <person name="Nagy L.G."/>
            <person name="Floudas D."/>
            <person name="Copeland A."/>
            <person name="Barry K.W."/>
            <person name="Cichocki N."/>
            <person name="Veneault-Fourrey C."/>
            <person name="LaButti K."/>
            <person name="Lindquist E.A."/>
            <person name="Lipzen A."/>
            <person name="Lundell T."/>
            <person name="Morin E."/>
            <person name="Murat C."/>
            <person name="Sun H."/>
            <person name="Tunlid A."/>
            <person name="Henrissat B."/>
            <person name="Grigoriev I.V."/>
            <person name="Hibbett D.S."/>
            <person name="Martin F."/>
            <person name="Nordberg H.P."/>
            <person name="Cantor M.N."/>
            <person name="Hua S.X."/>
        </authorList>
    </citation>
    <scope>NUCLEOTIDE SEQUENCE [LARGE SCALE GENOMIC DNA]</scope>
    <source>
        <strain evidence="3">h7</strain>
    </source>
</reference>
<feature type="region of interest" description="Disordered" evidence="1">
    <location>
        <begin position="639"/>
        <end position="666"/>
    </location>
</feature>
<evidence type="ECO:0000256" key="1">
    <source>
        <dbReference type="SAM" id="MobiDB-lite"/>
    </source>
</evidence>
<reference evidence="3" key="2">
    <citation type="submission" date="2015-01" db="EMBL/GenBank/DDBJ databases">
        <title>Evolutionary Origins and Diversification of the Mycorrhizal Mutualists.</title>
        <authorList>
            <consortium name="DOE Joint Genome Institute"/>
            <consortium name="Mycorrhizal Genomics Consortium"/>
            <person name="Kohler A."/>
            <person name="Kuo A."/>
            <person name="Nagy L.G."/>
            <person name="Floudas D."/>
            <person name="Copeland A."/>
            <person name="Barry K.W."/>
            <person name="Cichocki N."/>
            <person name="Veneault-Fourrey C."/>
            <person name="LaButti K."/>
            <person name="Lindquist E.A."/>
            <person name="Lipzen A."/>
            <person name="Lundell T."/>
            <person name="Morin E."/>
            <person name="Murat C."/>
            <person name="Riley R."/>
            <person name="Ohm R."/>
            <person name="Sun H."/>
            <person name="Tunlid A."/>
            <person name="Henrissat B."/>
            <person name="Grigoriev I.V."/>
            <person name="Hibbett D.S."/>
            <person name="Martin F."/>
        </authorList>
    </citation>
    <scope>NUCLEOTIDE SEQUENCE [LARGE SCALE GENOMIC DNA]</scope>
    <source>
        <strain evidence="3">h7</strain>
    </source>
</reference>
<dbReference type="Proteomes" id="UP000053424">
    <property type="component" value="Unassembled WGS sequence"/>
</dbReference>
<protein>
    <submittedName>
        <fullName evidence="2">Uncharacterized protein</fullName>
    </submittedName>
</protein>
<dbReference type="HOGENOM" id="CLU_429636_0_0_1"/>
<gene>
    <name evidence="2" type="ORF">M413DRAFT_30476</name>
</gene>
<feature type="region of interest" description="Disordered" evidence="1">
    <location>
        <begin position="409"/>
        <end position="442"/>
    </location>
</feature>
<accession>A0A0C2XJZ8</accession>
<evidence type="ECO:0000313" key="3">
    <source>
        <dbReference type="Proteomes" id="UP000053424"/>
    </source>
</evidence>
<keyword evidence="3" id="KW-1185">Reference proteome</keyword>
<name>A0A0C2XJZ8_HEBCY</name>
<evidence type="ECO:0000313" key="2">
    <source>
        <dbReference type="EMBL" id="KIM38073.1"/>
    </source>
</evidence>
<feature type="compositionally biased region" description="Acidic residues" evidence="1">
    <location>
        <begin position="62"/>
        <end position="74"/>
    </location>
</feature>
<organism evidence="2 3">
    <name type="scientific">Hebeloma cylindrosporum</name>
    <dbReference type="NCBI Taxonomy" id="76867"/>
    <lineage>
        <taxon>Eukaryota</taxon>
        <taxon>Fungi</taxon>
        <taxon>Dikarya</taxon>
        <taxon>Basidiomycota</taxon>
        <taxon>Agaricomycotina</taxon>
        <taxon>Agaricomycetes</taxon>
        <taxon>Agaricomycetidae</taxon>
        <taxon>Agaricales</taxon>
        <taxon>Agaricineae</taxon>
        <taxon>Hymenogastraceae</taxon>
        <taxon>Hebeloma</taxon>
    </lineage>
</organism>
<feature type="compositionally biased region" description="Polar residues" evidence="1">
    <location>
        <begin position="525"/>
        <end position="537"/>
    </location>
</feature>
<dbReference type="EMBL" id="KN831793">
    <property type="protein sequence ID" value="KIM38073.1"/>
    <property type="molecule type" value="Genomic_DNA"/>
</dbReference>
<dbReference type="OrthoDB" id="2593559at2759"/>
<feature type="region of interest" description="Disordered" evidence="1">
    <location>
        <begin position="206"/>
        <end position="225"/>
    </location>
</feature>